<dbReference type="Pfam" id="PF00884">
    <property type="entry name" value="Sulfatase"/>
    <property type="match status" value="1"/>
</dbReference>
<accession>M5S0Z6</accession>
<name>M5S0Z6_9BACT</name>
<gene>
    <name evidence="5" type="ORF">RESH_04212</name>
</gene>
<dbReference type="SUPFAM" id="SSF53649">
    <property type="entry name" value="Alkaline phosphatase-like"/>
    <property type="match status" value="1"/>
</dbReference>
<dbReference type="Gene3D" id="3.40.720.10">
    <property type="entry name" value="Alkaline Phosphatase, subunit A"/>
    <property type="match status" value="1"/>
</dbReference>
<sequence length="576" mass="64676">MFDGRDPIELRAYPSRRVRLRNLARPTMIRVLFASTSFFRSVCQIHFKAALWMVFTLVALGLPGWSIADDRPNIVVIMVDDMGFSDIGPYGSEIPTPHLDALAANGAKFSQFYNTGRCCPTRAALLTGLYSHQTGIGWMTTDQKLEGYRGRLNDQCVTIGEVLGQAGYFTAMTGKWHVGFKQGVTPWGRGFDRSLNLPAGGLHFSNQTGSKGGTKLFLNGQEVAKDDPQFDPPWYGSGLWTEQGIEFIDEAIAEDKPFFWYLAHVAPHFPCMAPEATIAKYRGKYMCGWDKLREERYARQIESGLVDESWSLEPRPEQIPAWDSLSQEEKERYDDMMAIYAAMIEEIDMNIGKLVAALDSRGKLDNTLILFLSDNGGNAEGGVSGRYEGDSPGDPHSNVFIGRCWAHLNNTPFRKYKHYNHEGGIATPLIAHWPAKIQPATDQKTWIKTPTHVIDLMATCVDLAKAEYPTRFNGNEIHPLEGQSLQPLMTGVGEFAERTLYWEHEGNAAVRAGNRKLVRQGARGEWELFDLGADRTEQANLATANPDEVSDLQKQWRQWAKSHQVLPKPTKKKKKK</sequence>
<comment type="caution">
    <text evidence="5">The sequence shown here is derived from an EMBL/GenBank/DDBJ whole genome shotgun (WGS) entry which is preliminary data.</text>
</comment>
<feature type="region of interest" description="Disordered" evidence="3">
    <location>
        <begin position="555"/>
        <end position="576"/>
    </location>
</feature>
<evidence type="ECO:0000256" key="3">
    <source>
        <dbReference type="SAM" id="MobiDB-lite"/>
    </source>
</evidence>
<dbReference type="PANTHER" id="PTHR42693:SF53">
    <property type="entry name" value="ENDO-4-O-SULFATASE"/>
    <property type="match status" value="1"/>
</dbReference>
<protein>
    <submittedName>
        <fullName evidence="5">Arylsulfatase</fullName>
    </submittedName>
</protein>
<evidence type="ECO:0000313" key="6">
    <source>
        <dbReference type="Proteomes" id="UP000011996"/>
    </source>
</evidence>
<evidence type="ECO:0000256" key="2">
    <source>
        <dbReference type="ARBA" id="ARBA00022801"/>
    </source>
</evidence>
<dbReference type="PANTHER" id="PTHR42693">
    <property type="entry name" value="ARYLSULFATASE FAMILY MEMBER"/>
    <property type="match status" value="1"/>
</dbReference>
<dbReference type="EMBL" id="ANOF01000131">
    <property type="protein sequence ID" value="EMI25230.1"/>
    <property type="molecule type" value="Genomic_DNA"/>
</dbReference>
<dbReference type="GO" id="GO:0004065">
    <property type="term" value="F:arylsulfatase activity"/>
    <property type="evidence" value="ECO:0007669"/>
    <property type="project" value="TreeGrafter"/>
</dbReference>
<evidence type="ECO:0000256" key="1">
    <source>
        <dbReference type="ARBA" id="ARBA00008779"/>
    </source>
</evidence>
<reference evidence="5 6" key="1">
    <citation type="journal article" date="2013" name="Mar. Genomics">
        <title>Expression of sulfatases in Rhodopirellula baltica and the diversity of sulfatases in the genus Rhodopirellula.</title>
        <authorList>
            <person name="Wegner C.E."/>
            <person name="Richter-Heitmann T."/>
            <person name="Klindworth A."/>
            <person name="Klockow C."/>
            <person name="Richter M."/>
            <person name="Achstetter T."/>
            <person name="Glockner F.O."/>
            <person name="Harder J."/>
        </authorList>
    </citation>
    <scope>NUCLEOTIDE SEQUENCE [LARGE SCALE GENOMIC DNA]</scope>
    <source>
        <strain evidence="5 6">SH398</strain>
    </source>
</reference>
<dbReference type="InterPro" id="IPR017850">
    <property type="entry name" value="Alkaline_phosphatase_core_sf"/>
</dbReference>
<feature type="domain" description="Sulfatase N-terminal" evidence="4">
    <location>
        <begin position="72"/>
        <end position="465"/>
    </location>
</feature>
<keyword evidence="2" id="KW-0378">Hydrolase</keyword>
<dbReference type="PATRIC" id="fig|1263868.3.peg.4570"/>
<evidence type="ECO:0000259" key="4">
    <source>
        <dbReference type="Pfam" id="PF00884"/>
    </source>
</evidence>
<evidence type="ECO:0000313" key="5">
    <source>
        <dbReference type="EMBL" id="EMI25230.1"/>
    </source>
</evidence>
<dbReference type="CDD" id="cd16025">
    <property type="entry name" value="PAS_like"/>
    <property type="match status" value="1"/>
</dbReference>
<dbReference type="InterPro" id="IPR050738">
    <property type="entry name" value="Sulfatase"/>
</dbReference>
<dbReference type="Proteomes" id="UP000011996">
    <property type="component" value="Unassembled WGS sequence"/>
</dbReference>
<organism evidence="5 6">
    <name type="scientific">Rhodopirellula europaea SH398</name>
    <dbReference type="NCBI Taxonomy" id="1263868"/>
    <lineage>
        <taxon>Bacteria</taxon>
        <taxon>Pseudomonadati</taxon>
        <taxon>Planctomycetota</taxon>
        <taxon>Planctomycetia</taxon>
        <taxon>Pirellulales</taxon>
        <taxon>Pirellulaceae</taxon>
        <taxon>Rhodopirellula</taxon>
    </lineage>
</organism>
<dbReference type="InterPro" id="IPR000917">
    <property type="entry name" value="Sulfatase_N"/>
</dbReference>
<dbReference type="AlphaFoldDB" id="M5S0Z6"/>
<proteinExistence type="inferred from homology"/>
<dbReference type="Gene3D" id="3.30.1120.10">
    <property type="match status" value="1"/>
</dbReference>
<comment type="similarity">
    <text evidence="1">Belongs to the sulfatase family.</text>
</comment>
<dbReference type="FunFam" id="3.40.720.10:FF:000047">
    <property type="entry name" value="Arylsulfatase"/>
    <property type="match status" value="1"/>
</dbReference>
<dbReference type="FunFam" id="3.30.1120.10:FF:000008">
    <property type="entry name" value="Arylsulfatase"/>
    <property type="match status" value="1"/>
</dbReference>